<dbReference type="Gene3D" id="1.25.40.10">
    <property type="entry name" value="Tetratricopeptide repeat domain"/>
    <property type="match status" value="1"/>
</dbReference>
<dbReference type="SUPFAM" id="SSF48452">
    <property type="entry name" value="TPR-like"/>
    <property type="match status" value="1"/>
</dbReference>
<dbReference type="PROSITE" id="PS50005">
    <property type="entry name" value="TPR"/>
    <property type="match status" value="1"/>
</dbReference>
<evidence type="ECO:0008006" key="4">
    <source>
        <dbReference type="Google" id="ProtNLM"/>
    </source>
</evidence>
<dbReference type="InterPro" id="IPR019734">
    <property type="entry name" value="TPR_rpt"/>
</dbReference>
<keyword evidence="1" id="KW-0802">TPR repeat</keyword>
<feature type="repeat" description="TPR" evidence="1">
    <location>
        <begin position="30"/>
        <end position="63"/>
    </location>
</feature>
<keyword evidence="2" id="KW-0812">Transmembrane</keyword>
<sequence>MRLKSTVRIDLLIVSALFIFISSLTFGENFNTYYARGISNFNVGNYKSAEENLKKALTLQPSLENTSNIKFLIGLSALYSGDVVTARAYLSQEFLTSAYGTTSQVHAGNIINQISNWEITPLLQSYQPTVSKSPLPFFFEIIIFLAFFISIGGGIVAYLSIRRKRSIMKNAALKVTNGGNDLEIPDLVGQEEFKSMPPASSPQILTDDEIDQRLKKALEGTVPSSEVKEVKVVAEPTKVVENMKTDPSDEDLKILAQAIQDILSKESEK</sequence>
<dbReference type="InterPro" id="IPR011990">
    <property type="entry name" value="TPR-like_helical_dom_sf"/>
</dbReference>
<gene>
    <name evidence="3" type="ORF">ENX73_03940</name>
</gene>
<proteinExistence type="predicted"/>
<keyword evidence="2" id="KW-1133">Transmembrane helix</keyword>
<dbReference type="AlphaFoldDB" id="A0A7V3VT91"/>
<evidence type="ECO:0000256" key="1">
    <source>
        <dbReference type="PROSITE-ProRule" id="PRU00339"/>
    </source>
</evidence>
<protein>
    <recommendedName>
        <fullName evidence="4">Tetratricopeptide repeat protein</fullName>
    </recommendedName>
</protein>
<dbReference type="EMBL" id="DTPE01000167">
    <property type="protein sequence ID" value="HGE75256.1"/>
    <property type="molecule type" value="Genomic_DNA"/>
</dbReference>
<keyword evidence="2" id="KW-0472">Membrane</keyword>
<feature type="transmembrane region" description="Helical" evidence="2">
    <location>
        <begin position="137"/>
        <end position="159"/>
    </location>
</feature>
<evidence type="ECO:0000313" key="3">
    <source>
        <dbReference type="EMBL" id="HGE75256.1"/>
    </source>
</evidence>
<evidence type="ECO:0000256" key="2">
    <source>
        <dbReference type="SAM" id="Phobius"/>
    </source>
</evidence>
<accession>A0A7V3VT91</accession>
<organism evidence="3">
    <name type="scientific">Mesoaciditoga lauensis</name>
    <dbReference type="NCBI Taxonomy" id="1495039"/>
    <lineage>
        <taxon>Bacteria</taxon>
        <taxon>Thermotogati</taxon>
        <taxon>Thermotogota</taxon>
        <taxon>Thermotogae</taxon>
        <taxon>Mesoaciditogales</taxon>
        <taxon>Mesoaciditogaceae</taxon>
        <taxon>Mesoaciditoga</taxon>
    </lineage>
</organism>
<comment type="caution">
    <text evidence="3">The sequence shown here is derived from an EMBL/GenBank/DDBJ whole genome shotgun (WGS) entry which is preliminary data.</text>
</comment>
<name>A0A7V3VT91_9BACT</name>
<dbReference type="SMART" id="SM00028">
    <property type="entry name" value="TPR"/>
    <property type="match status" value="1"/>
</dbReference>
<reference evidence="3" key="1">
    <citation type="journal article" date="2020" name="mSystems">
        <title>Genome- and Community-Level Interaction Insights into Carbon Utilization and Element Cycling Functions of Hydrothermarchaeota in Hydrothermal Sediment.</title>
        <authorList>
            <person name="Zhou Z."/>
            <person name="Liu Y."/>
            <person name="Xu W."/>
            <person name="Pan J."/>
            <person name="Luo Z.H."/>
            <person name="Li M."/>
        </authorList>
    </citation>
    <scope>NUCLEOTIDE SEQUENCE [LARGE SCALE GENOMIC DNA]</scope>
    <source>
        <strain evidence="3">SpSt-966</strain>
    </source>
</reference>